<dbReference type="Gene3D" id="3.30.930.10">
    <property type="entry name" value="Bira Bifunctional Protein, Domain 2"/>
    <property type="match status" value="1"/>
</dbReference>
<dbReference type="Gene3D" id="3.30.980.10">
    <property type="entry name" value="Threonyl-trna Synthetase, Chain A, domain 2"/>
    <property type="match status" value="1"/>
</dbReference>
<comment type="similarity">
    <text evidence="1">Belongs to the class-II aminoacyl-tRNA synthetase family. Alax-L subfamily.</text>
</comment>
<dbReference type="PANTHER" id="PTHR11777">
    <property type="entry name" value="ALANYL-TRNA SYNTHETASE"/>
    <property type="match status" value="1"/>
</dbReference>
<comment type="cofactor">
    <cofactor evidence="12">
        <name>Zn(2+)</name>
        <dbReference type="ChEBI" id="CHEBI:29105"/>
    </cofactor>
    <text evidence="12">Binds 1 zinc ion per subunit.</text>
</comment>
<dbReference type="FunCoup" id="G4TN57">
    <property type="interactions" value="652"/>
</dbReference>
<dbReference type="FunFam" id="3.30.980.10:FF:000004">
    <property type="entry name" value="Alanine--tRNA ligase, cytoplasmic"/>
    <property type="match status" value="1"/>
</dbReference>
<dbReference type="SUPFAM" id="SSF55186">
    <property type="entry name" value="ThrRS/AlaRS common domain"/>
    <property type="match status" value="1"/>
</dbReference>
<evidence type="ECO:0000256" key="10">
    <source>
        <dbReference type="ARBA" id="ARBA00023146"/>
    </source>
</evidence>
<keyword evidence="10 12" id="KW-0030">Aminoacyl-tRNA synthetase</keyword>
<sequence length="967" mass="106416">MSTTPYSGPWTANKVRKTYIEFFEGKGHTFWPSSSTIPFEDPTLLFANAGMNQACLSRPIYKAVFLGTVDPNSDMSKLKRAVNSQKCIRAGGKHNDLEDVGRDSYHHTFFEMLGNWSFGDYFKREALSWAWELLTEVYKLPADRLYVSYFEGDPKQGLLPDEETKQIWLDMGVPEDRIVKGNAKDNFWEMGATGPCGPCSEIHYDRIGGRNAAHIVNADDPNVVEIWNNVFIQYNREEDGSLKSLPAKHVDTGMGFERLVSAIQDVLSNYDTDVFRPIFDRIQEVSGARPYTGKFGADDVDGIDTAYRVVADHVRTLTFALSDGGIPSNVGRGYVLRRILRRGARYARKKLGVQIGSFFSSVSPVLVQQLGDFFPELKRSPEEVKKLLDEEEASFARTLDRGERLFDGYVAKTREGGGTVLDGKDVWRLYDTYGFPVDLTRLMAEELNLTVDEEAFLAAQAHSKEASKGAGKVGAKDTVKLDVHDIGALENNPDVTITNDSFKFHTGSVSATIKAIYYDKNFPSSTADIPAGAPFGIILDQTCFYAEAGGQEYDTGSIASDVKDQEAKFEVVNCQSFKGYVLHIGQMEEGSLSVGDSVIATYDPDRRRPIRSNHTATHILNYGLREVLGDHIDQKGSLVAPSKLRFDFSHKAQVTTSELQKIEEICIDWIKKDVPVFSKELDLKSARVIPGLRAVFGETYPDPVRVVTLEYDVDEIAKDLENPKWRGTSVEFCGGTHVAKTGDIKEFTIMEESGIAKGIRRIIAVTGPEAREAIASAAAFEARFTSVQNLSGREKDEGFKSLTLDLNQADLPAVHKADLRDRVAAKRKIWDAEVKARETAATKAAVEAVSKYFEENPNALGYFAQVDVGSNVKAIQAILGQGKTLGKAVYVLSVDEQTGKVTHGNYLPASFAASGFDARSWATSVSEVIGGKAGGKPDTAQGVGTDIAKASEGLKVAEEVFTKATQN</sequence>
<dbReference type="OrthoDB" id="2423964at2759"/>
<feature type="binding site" evidence="12">
    <location>
        <position position="733"/>
    </location>
    <ligand>
        <name>Zn(2+)</name>
        <dbReference type="ChEBI" id="CHEBI:29105"/>
    </ligand>
</feature>
<dbReference type="SMART" id="SM00863">
    <property type="entry name" value="tRNA_SAD"/>
    <property type="match status" value="1"/>
</dbReference>
<evidence type="ECO:0000256" key="11">
    <source>
        <dbReference type="ARBA" id="ARBA00048300"/>
    </source>
</evidence>
<dbReference type="EMBL" id="CAFZ01000181">
    <property type="protein sequence ID" value="CCA72755.1"/>
    <property type="molecule type" value="Genomic_DNA"/>
</dbReference>
<dbReference type="GO" id="GO:0004813">
    <property type="term" value="F:alanine-tRNA ligase activity"/>
    <property type="evidence" value="ECO:0007669"/>
    <property type="project" value="UniProtKB-UniRule"/>
</dbReference>
<evidence type="ECO:0000256" key="2">
    <source>
        <dbReference type="ARBA" id="ARBA00022555"/>
    </source>
</evidence>
<gene>
    <name evidence="12" type="primary">ALA1</name>
    <name evidence="14" type="ORF">PIIN_06693</name>
</gene>
<comment type="catalytic activity">
    <reaction evidence="11 12">
        <text>tRNA(Ala) + L-alanine + ATP = L-alanyl-tRNA(Ala) + AMP + diphosphate</text>
        <dbReference type="Rhea" id="RHEA:12540"/>
        <dbReference type="Rhea" id="RHEA-COMP:9657"/>
        <dbReference type="Rhea" id="RHEA-COMP:9923"/>
        <dbReference type="ChEBI" id="CHEBI:30616"/>
        <dbReference type="ChEBI" id="CHEBI:33019"/>
        <dbReference type="ChEBI" id="CHEBI:57972"/>
        <dbReference type="ChEBI" id="CHEBI:78442"/>
        <dbReference type="ChEBI" id="CHEBI:78497"/>
        <dbReference type="ChEBI" id="CHEBI:456215"/>
        <dbReference type="EC" id="6.1.1.7"/>
    </reaction>
</comment>
<dbReference type="Gene3D" id="3.10.310.40">
    <property type="match status" value="1"/>
</dbReference>
<dbReference type="Pfam" id="PF02272">
    <property type="entry name" value="DHHA1"/>
    <property type="match status" value="1"/>
</dbReference>
<reference evidence="14 15" key="1">
    <citation type="journal article" date="2011" name="PLoS Pathog.">
        <title>Endophytic Life Strategies Decoded by Genome and Transcriptome Analyses of the Mutualistic Root Symbiont Piriformospora indica.</title>
        <authorList>
            <person name="Zuccaro A."/>
            <person name="Lahrmann U."/>
            <person name="Guldener U."/>
            <person name="Langen G."/>
            <person name="Pfiffi S."/>
            <person name="Biedenkopf D."/>
            <person name="Wong P."/>
            <person name="Samans B."/>
            <person name="Grimm C."/>
            <person name="Basiewicz M."/>
            <person name="Murat C."/>
            <person name="Martin F."/>
            <person name="Kogel K.H."/>
        </authorList>
    </citation>
    <scope>NUCLEOTIDE SEQUENCE [LARGE SCALE GENOMIC DNA]</scope>
    <source>
        <strain evidence="14 15">DSM 11827</strain>
    </source>
</reference>
<keyword evidence="12" id="KW-0496">Mitochondrion</keyword>
<comment type="subunit">
    <text evidence="12">Monomer.</text>
</comment>
<dbReference type="FunFam" id="2.40.30.130:FF:000004">
    <property type="entry name" value="Alanine--tRNA ligase"/>
    <property type="match status" value="1"/>
</dbReference>
<organism evidence="14 15">
    <name type="scientific">Serendipita indica (strain DSM 11827)</name>
    <name type="common">Root endophyte fungus</name>
    <name type="synonym">Piriformospora indica</name>
    <dbReference type="NCBI Taxonomy" id="1109443"/>
    <lineage>
        <taxon>Eukaryota</taxon>
        <taxon>Fungi</taxon>
        <taxon>Dikarya</taxon>
        <taxon>Basidiomycota</taxon>
        <taxon>Agaricomycotina</taxon>
        <taxon>Agaricomycetes</taxon>
        <taxon>Sebacinales</taxon>
        <taxon>Serendipitaceae</taxon>
        <taxon>Serendipita</taxon>
    </lineage>
</organism>
<dbReference type="STRING" id="1109443.G4TN57"/>
<dbReference type="InterPro" id="IPR002318">
    <property type="entry name" value="Ala-tRNA-lgiase_IIc"/>
</dbReference>
<dbReference type="Gene3D" id="2.40.30.130">
    <property type="match status" value="1"/>
</dbReference>
<evidence type="ECO:0000256" key="4">
    <source>
        <dbReference type="ARBA" id="ARBA00022723"/>
    </source>
</evidence>
<dbReference type="PROSITE" id="PS50860">
    <property type="entry name" value="AA_TRNA_LIGASE_II_ALA"/>
    <property type="match status" value="1"/>
</dbReference>
<dbReference type="Pfam" id="PF26023">
    <property type="entry name" value="ALA1"/>
    <property type="match status" value="1"/>
</dbReference>
<proteinExistence type="inferred from homology"/>
<dbReference type="GO" id="GO:0002161">
    <property type="term" value="F:aminoacyl-tRNA deacylase activity"/>
    <property type="evidence" value="ECO:0007669"/>
    <property type="project" value="TreeGrafter"/>
</dbReference>
<dbReference type="InterPro" id="IPR009000">
    <property type="entry name" value="Transl_B-barrel_sf"/>
</dbReference>
<dbReference type="InterPro" id="IPR018162">
    <property type="entry name" value="Ala-tRNA-ligase_IIc_anticod-bd"/>
</dbReference>
<evidence type="ECO:0000313" key="15">
    <source>
        <dbReference type="Proteomes" id="UP000007148"/>
    </source>
</evidence>
<evidence type="ECO:0000259" key="13">
    <source>
        <dbReference type="PROSITE" id="PS50860"/>
    </source>
</evidence>
<evidence type="ECO:0000256" key="7">
    <source>
        <dbReference type="ARBA" id="ARBA00022840"/>
    </source>
</evidence>
<accession>G4TN57</accession>
<dbReference type="InterPro" id="IPR059090">
    <property type="entry name" value="ALA1_helical"/>
</dbReference>
<dbReference type="Proteomes" id="UP000007148">
    <property type="component" value="Unassembled WGS sequence"/>
</dbReference>
<keyword evidence="12" id="KW-0963">Cytoplasm</keyword>
<dbReference type="InParanoid" id="G4TN57"/>
<keyword evidence="6 12" id="KW-0862">Zinc</keyword>
<name>G4TN57_SERID</name>
<dbReference type="GO" id="GO:0000049">
    <property type="term" value="F:tRNA binding"/>
    <property type="evidence" value="ECO:0007669"/>
    <property type="project" value="UniProtKB-KW"/>
</dbReference>
<dbReference type="FunFam" id="3.30.930.10:FF:000011">
    <property type="entry name" value="Alanine--tRNA ligase, cytoplasmic"/>
    <property type="match status" value="1"/>
</dbReference>
<evidence type="ECO:0000256" key="6">
    <source>
        <dbReference type="ARBA" id="ARBA00022833"/>
    </source>
</evidence>
<protein>
    <recommendedName>
        <fullName evidence="12">Alanine--tRNA ligase</fullName>
        <ecNumber evidence="12">6.1.1.7</ecNumber>
    </recommendedName>
    <alternativeName>
        <fullName evidence="12">Alanyl-tRNA synthetase</fullName>
        <shortName evidence="12">AlaRS</shortName>
    </alternativeName>
</protein>
<dbReference type="InterPro" id="IPR050058">
    <property type="entry name" value="Ala-tRNA_ligase"/>
</dbReference>
<comment type="function">
    <text evidence="12">Catalyzes the attachment of alanine to tRNA(Ala) in a two-step reaction: alanine is first activated by ATP to form Ala-AMP and then transferred to the acceptor end of tRNA(Ala). Also edits incorrectly charged tRNA(Ala) via its editing domain.</text>
</comment>
<comment type="caution">
    <text evidence="14">The sequence shown here is derived from an EMBL/GenBank/DDBJ whole genome shotgun (WGS) entry which is preliminary data.</text>
</comment>
<comment type="domain">
    <text evidence="12">Consists of three domains; the N-terminal catalytic domain, the editing domain and the C-terminal C-Ala domain. The editing domain removes incorrectly charged amino acids, while the C-Ala domain, along with tRNA(Ala), serves as a bridge to cooperatively bring together the editing and aminoacylation centers thus stimulating deacylation of misacylated tRNAs.</text>
</comment>
<dbReference type="PRINTS" id="PR00980">
    <property type="entry name" value="TRNASYNTHALA"/>
</dbReference>
<dbReference type="AlphaFoldDB" id="G4TN57"/>
<keyword evidence="5 12" id="KW-0547">Nucleotide-binding</keyword>
<dbReference type="GO" id="GO:0005739">
    <property type="term" value="C:mitochondrion"/>
    <property type="evidence" value="ECO:0007669"/>
    <property type="project" value="UniProtKB-SubCell"/>
</dbReference>
<dbReference type="SUPFAM" id="SSF55681">
    <property type="entry name" value="Class II aaRS and biotin synthetases"/>
    <property type="match status" value="1"/>
</dbReference>
<dbReference type="InterPro" id="IPR018164">
    <property type="entry name" value="Ala-tRNA-synth_IIc_N"/>
</dbReference>
<evidence type="ECO:0000256" key="5">
    <source>
        <dbReference type="ARBA" id="ARBA00022741"/>
    </source>
</evidence>
<evidence type="ECO:0000313" key="14">
    <source>
        <dbReference type="EMBL" id="CCA72755.1"/>
    </source>
</evidence>
<dbReference type="Pfam" id="PF07973">
    <property type="entry name" value="tRNA_SAD"/>
    <property type="match status" value="1"/>
</dbReference>
<dbReference type="CDD" id="cd00673">
    <property type="entry name" value="AlaRS_core"/>
    <property type="match status" value="1"/>
</dbReference>
<dbReference type="GO" id="GO:0008270">
    <property type="term" value="F:zinc ion binding"/>
    <property type="evidence" value="ECO:0007669"/>
    <property type="project" value="UniProtKB-UniRule"/>
</dbReference>
<evidence type="ECO:0000256" key="9">
    <source>
        <dbReference type="ARBA" id="ARBA00022917"/>
    </source>
</evidence>
<evidence type="ECO:0000256" key="8">
    <source>
        <dbReference type="ARBA" id="ARBA00022884"/>
    </source>
</evidence>
<dbReference type="InterPro" id="IPR012947">
    <property type="entry name" value="tRNA_SAD"/>
</dbReference>
<feature type="binding site" evidence="12">
    <location>
        <position position="614"/>
    </location>
    <ligand>
        <name>Zn(2+)</name>
        <dbReference type="ChEBI" id="CHEBI:29105"/>
    </ligand>
</feature>
<dbReference type="InterPro" id="IPR018163">
    <property type="entry name" value="Thr/Ala-tRNA-synth_IIc_edit"/>
</dbReference>
<dbReference type="PANTHER" id="PTHR11777:SF9">
    <property type="entry name" value="ALANINE--TRNA LIGASE, CYTOPLASMIC"/>
    <property type="match status" value="1"/>
</dbReference>
<dbReference type="InterPro" id="IPR003156">
    <property type="entry name" value="DHHA1_dom"/>
</dbReference>
<evidence type="ECO:0000256" key="3">
    <source>
        <dbReference type="ARBA" id="ARBA00022598"/>
    </source>
</evidence>
<keyword evidence="2 12" id="KW-0820">tRNA-binding</keyword>
<evidence type="ECO:0000256" key="12">
    <source>
        <dbReference type="HAMAP-Rule" id="MF_03133"/>
    </source>
</evidence>
<keyword evidence="4 12" id="KW-0479">Metal-binding</keyword>
<keyword evidence="9 12" id="KW-0648">Protein biosynthesis</keyword>
<keyword evidence="8 12" id="KW-0694">RNA-binding</keyword>
<dbReference type="InterPro" id="IPR018165">
    <property type="entry name" value="Ala-tRNA-synth_IIc_core"/>
</dbReference>
<dbReference type="HOGENOM" id="CLU_004485_5_0_1"/>
<keyword evidence="3 12" id="KW-0436">Ligase</keyword>
<dbReference type="SUPFAM" id="SSF50447">
    <property type="entry name" value="Translation proteins"/>
    <property type="match status" value="1"/>
</dbReference>
<comment type="subcellular location">
    <subcellularLocation>
        <location evidence="12">Mitochondrion</location>
    </subcellularLocation>
    <subcellularLocation>
        <location evidence="12">Cytoplasm</location>
    </subcellularLocation>
</comment>
<dbReference type="InterPro" id="IPR045864">
    <property type="entry name" value="aa-tRNA-synth_II/BPL/LPL"/>
</dbReference>
<dbReference type="GO" id="GO:0070143">
    <property type="term" value="P:mitochondrial alanyl-tRNA aminoacylation"/>
    <property type="evidence" value="ECO:0007669"/>
    <property type="project" value="UniProtKB-UniRule"/>
</dbReference>
<dbReference type="HAMAP" id="MF_00036_B">
    <property type="entry name" value="Ala_tRNA_synth_B"/>
    <property type="match status" value="1"/>
</dbReference>
<dbReference type="OMA" id="NKKDNFW"/>
<dbReference type="EC" id="6.1.1.7" evidence="12"/>
<dbReference type="Pfam" id="PF01411">
    <property type="entry name" value="tRNA-synt_2c"/>
    <property type="match status" value="1"/>
</dbReference>
<feature type="binding site" evidence="12">
    <location>
        <position position="618"/>
    </location>
    <ligand>
        <name>Zn(2+)</name>
        <dbReference type="ChEBI" id="CHEBI:29105"/>
    </ligand>
</feature>
<evidence type="ECO:0000256" key="1">
    <source>
        <dbReference type="ARBA" id="ARBA00008429"/>
    </source>
</evidence>
<dbReference type="NCBIfam" id="TIGR00344">
    <property type="entry name" value="alaS"/>
    <property type="match status" value="1"/>
</dbReference>
<keyword evidence="7 12" id="KW-0067">ATP-binding</keyword>
<feature type="binding site" evidence="12">
    <location>
        <position position="737"/>
    </location>
    <ligand>
        <name>Zn(2+)</name>
        <dbReference type="ChEBI" id="CHEBI:29105"/>
    </ligand>
</feature>
<feature type="domain" description="Alanyl-transfer RNA synthetases family profile" evidence="13">
    <location>
        <begin position="10"/>
        <end position="776"/>
    </location>
</feature>
<dbReference type="eggNOG" id="KOG0188">
    <property type="taxonomic scope" value="Eukaryota"/>
</dbReference>
<dbReference type="InterPro" id="IPR023033">
    <property type="entry name" value="Ala_tRNA_ligase_euk/bac"/>
</dbReference>
<keyword evidence="15" id="KW-1185">Reference proteome</keyword>
<dbReference type="SUPFAM" id="SSF101353">
    <property type="entry name" value="Putative anticodon-binding domain of alanyl-tRNA synthetase (AlaRS)"/>
    <property type="match status" value="1"/>
</dbReference>
<dbReference type="GO" id="GO:0005524">
    <property type="term" value="F:ATP binding"/>
    <property type="evidence" value="ECO:0007669"/>
    <property type="project" value="UniProtKB-UniRule"/>
</dbReference>